<dbReference type="InterPro" id="IPR014757">
    <property type="entry name" value="Tscrpt_reg_IclR_C"/>
</dbReference>
<evidence type="ECO:0000313" key="8">
    <source>
        <dbReference type="Proteomes" id="UP001501706"/>
    </source>
</evidence>
<dbReference type="SUPFAM" id="SSF46785">
    <property type="entry name" value="Winged helix' DNA-binding domain"/>
    <property type="match status" value="1"/>
</dbReference>
<evidence type="ECO:0000256" key="1">
    <source>
        <dbReference type="ARBA" id="ARBA00023015"/>
    </source>
</evidence>
<dbReference type="InterPro" id="IPR036390">
    <property type="entry name" value="WH_DNA-bd_sf"/>
</dbReference>
<evidence type="ECO:0000259" key="5">
    <source>
        <dbReference type="PROSITE" id="PS51077"/>
    </source>
</evidence>
<dbReference type="RefSeq" id="WP_087841220.1">
    <property type="nucleotide sequence ID" value="NZ_BAAAEN010000032.1"/>
</dbReference>
<gene>
    <name evidence="7" type="ORF">GCM10009097_53240</name>
</gene>
<feature type="domain" description="HTH iclR-type" evidence="5">
    <location>
        <begin position="22"/>
        <end position="83"/>
    </location>
</feature>
<dbReference type="PANTHER" id="PTHR30136">
    <property type="entry name" value="HELIX-TURN-HELIX TRANSCRIPTIONAL REGULATOR, ICLR FAMILY"/>
    <property type="match status" value="1"/>
</dbReference>
<dbReference type="PROSITE" id="PS51078">
    <property type="entry name" value="ICLR_ED"/>
    <property type="match status" value="1"/>
</dbReference>
<sequence>MATKERTDAGEDEAPARAGSGVQALETGLTVLDAFADVVRPMMLKEVALAAGMHPAKVHRYLASFVKRGYVEQDPQGRYSLGRGALRIGLASLASLDAVRLVTPLLDELSNALGETVLAAVWGNRGPTVVQWRDSPRPVMVNVRPGSVLPLLSSATGRVFAAFMEPPLTASLVEEELKERAAEGAYPSDDREVAELLDGVRALHLGRVTGDVLPGVDSVSSPVFDYDSRMVLAITALGNSARFDSDPAGPIATAVRQAAATLSHRLGYPGAARSS</sequence>
<feature type="region of interest" description="Disordered" evidence="4">
    <location>
        <begin position="1"/>
        <end position="20"/>
    </location>
</feature>
<keyword evidence="1" id="KW-0805">Transcription regulation</keyword>
<dbReference type="Proteomes" id="UP001501706">
    <property type="component" value="Unassembled WGS sequence"/>
</dbReference>
<dbReference type="SUPFAM" id="SSF55781">
    <property type="entry name" value="GAF domain-like"/>
    <property type="match status" value="1"/>
</dbReference>
<organism evidence="7 8">
    <name type="scientific">Pigmentiphaga daeguensis</name>
    <dbReference type="NCBI Taxonomy" id="414049"/>
    <lineage>
        <taxon>Bacteria</taxon>
        <taxon>Pseudomonadati</taxon>
        <taxon>Pseudomonadota</taxon>
        <taxon>Betaproteobacteria</taxon>
        <taxon>Burkholderiales</taxon>
        <taxon>Alcaligenaceae</taxon>
        <taxon>Pigmentiphaga</taxon>
    </lineage>
</organism>
<comment type="caution">
    <text evidence="7">The sequence shown here is derived from an EMBL/GenBank/DDBJ whole genome shotgun (WGS) entry which is preliminary data.</text>
</comment>
<keyword evidence="8" id="KW-1185">Reference proteome</keyword>
<accession>A0ABP3MZP5</accession>
<dbReference type="InterPro" id="IPR036388">
    <property type="entry name" value="WH-like_DNA-bd_sf"/>
</dbReference>
<dbReference type="Pfam" id="PF09339">
    <property type="entry name" value="HTH_IclR"/>
    <property type="match status" value="1"/>
</dbReference>
<dbReference type="PROSITE" id="PS51077">
    <property type="entry name" value="HTH_ICLR"/>
    <property type="match status" value="1"/>
</dbReference>
<dbReference type="EMBL" id="BAAAEN010000032">
    <property type="protein sequence ID" value="GAA0529083.1"/>
    <property type="molecule type" value="Genomic_DNA"/>
</dbReference>
<feature type="domain" description="IclR-ED" evidence="6">
    <location>
        <begin position="84"/>
        <end position="268"/>
    </location>
</feature>
<evidence type="ECO:0000259" key="6">
    <source>
        <dbReference type="PROSITE" id="PS51078"/>
    </source>
</evidence>
<dbReference type="InterPro" id="IPR050707">
    <property type="entry name" value="HTH_MetabolicPath_Reg"/>
</dbReference>
<dbReference type="Gene3D" id="3.30.450.40">
    <property type="match status" value="1"/>
</dbReference>
<dbReference type="InterPro" id="IPR029016">
    <property type="entry name" value="GAF-like_dom_sf"/>
</dbReference>
<evidence type="ECO:0000256" key="4">
    <source>
        <dbReference type="SAM" id="MobiDB-lite"/>
    </source>
</evidence>
<evidence type="ECO:0000256" key="3">
    <source>
        <dbReference type="ARBA" id="ARBA00023163"/>
    </source>
</evidence>
<keyword evidence="3" id="KW-0804">Transcription</keyword>
<proteinExistence type="predicted"/>
<dbReference type="PANTHER" id="PTHR30136:SF8">
    <property type="entry name" value="TRANSCRIPTIONAL REGULATORY PROTEIN"/>
    <property type="match status" value="1"/>
</dbReference>
<dbReference type="Pfam" id="PF01614">
    <property type="entry name" value="IclR_C"/>
    <property type="match status" value="1"/>
</dbReference>
<protein>
    <submittedName>
        <fullName evidence="7">IclR family transcriptional regulator</fullName>
    </submittedName>
</protein>
<evidence type="ECO:0000256" key="2">
    <source>
        <dbReference type="ARBA" id="ARBA00023125"/>
    </source>
</evidence>
<reference evidence="8" key="1">
    <citation type="journal article" date="2019" name="Int. J. Syst. Evol. Microbiol.">
        <title>The Global Catalogue of Microorganisms (GCM) 10K type strain sequencing project: providing services to taxonomists for standard genome sequencing and annotation.</title>
        <authorList>
            <consortium name="The Broad Institute Genomics Platform"/>
            <consortium name="The Broad Institute Genome Sequencing Center for Infectious Disease"/>
            <person name="Wu L."/>
            <person name="Ma J."/>
        </authorList>
    </citation>
    <scope>NUCLEOTIDE SEQUENCE [LARGE SCALE GENOMIC DNA]</scope>
    <source>
        <strain evidence="8">JCM 14330</strain>
    </source>
</reference>
<name>A0ABP3MZP5_9BURK</name>
<dbReference type="Gene3D" id="1.10.10.10">
    <property type="entry name" value="Winged helix-like DNA-binding domain superfamily/Winged helix DNA-binding domain"/>
    <property type="match status" value="1"/>
</dbReference>
<dbReference type="SMART" id="SM00346">
    <property type="entry name" value="HTH_ICLR"/>
    <property type="match status" value="1"/>
</dbReference>
<dbReference type="InterPro" id="IPR005471">
    <property type="entry name" value="Tscrpt_reg_IclR_N"/>
</dbReference>
<evidence type="ECO:0000313" key="7">
    <source>
        <dbReference type="EMBL" id="GAA0529083.1"/>
    </source>
</evidence>
<keyword evidence="2" id="KW-0238">DNA-binding</keyword>